<protein>
    <submittedName>
        <fullName evidence="3">Centrosomal protein 78</fullName>
    </submittedName>
</protein>
<dbReference type="InterPro" id="IPR001611">
    <property type="entry name" value="Leu-rich_rpt"/>
</dbReference>
<dbReference type="InterPro" id="IPR032675">
    <property type="entry name" value="LRR_dom_sf"/>
</dbReference>
<name>A0A8C9GPV7_9PRIM</name>
<dbReference type="SUPFAM" id="SSF52047">
    <property type="entry name" value="RNI-like"/>
    <property type="match status" value="1"/>
</dbReference>
<dbReference type="AlphaFoldDB" id="A0A8C9GPV7"/>
<keyword evidence="1" id="KW-0175">Coiled coil</keyword>
<feature type="region of interest" description="Disordered" evidence="2">
    <location>
        <begin position="636"/>
        <end position="673"/>
    </location>
</feature>
<accession>A0A8C9GPV7</accession>
<dbReference type="PRINTS" id="PR02062">
    <property type="entry name" value="CENTROSOME78"/>
</dbReference>
<proteinExistence type="predicted"/>
<dbReference type="GO" id="GO:0005813">
    <property type="term" value="C:centrosome"/>
    <property type="evidence" value="ECO:0007669"/>
    <property type="project" value="TreeGrafter"/>
</dbReference>
<dbReference type="Ensembl" id="ENSPTET00000011543.1">
    <property type="protein sequence ID" value="ENSPTEP00000007579.1"/>
    <property type="gene ID" value="ENSPTEG00000008577.1"/>
</dbReference>
<sequence length="673" mass="75023">MIDSVKLRRDSAADFFSHYEYLCALQDSVPLPAVRACLREGVLDFNADRLRGVDWAPLLSTLKINKDLPLISIKSFFQPWLGDTGSEVNKFCRSRVPAIRYKDVTFQLCKALKGCLSISSVLKNLELNGLILRERDLTILAKGLNKSTSLVHLSLANCPIGDGGLEIICQGIKSSITLKTVNFTGCNLTWQGADHMAKILKYQTMRRHEETWAESLRYRRPDLDCMAGLRRITLNCNTLIGDLGASAFADSLSEDLWLRDHSMMKAVIKKVLQNGSSAKSEYQWITSPSVKEPSKTAKQKKRTIILGSGHKGKATIRIVIWRHRGLATKKPVSSGRKYSLGKEYYAPAPLPPGVSGFLPWRTAERAKRHRGFPLIKTRDIYNQLQQPGFPVTVTVESPSSSEIEEVDDSSESVHEVPEKTNIKQEVLQEKLEECLKQLKEERVIRLKADKRVSELEHENAQLRNINFSLSEALHAQSLTNMILDDEGVLGSIENSFQKFHAFLDLLKDAGLGQLATMAGIDQSDFQLLGHPQMTSTVSNPPKEEKKALEDEKPEPKQNALGQMQNIQVSICMQSAYNEGTLMKFQKITGDARIPLPLDSFPVPISTPETLGTSNDNLGVPATAQQQESFEGFIARMCSPLPDTTSGTGSQRKEEELSRNSRSSSEKKTKTESH</sequence>
<dbReference type="SMART" id="SM00368">
    <property type="entry name" value="LRR_RI"/>
    <property type="match status" value="2"/>
</dbReference>
<evidence type="ECO:0000313" key="3">
    <source>
        <dbReference type="Ensembl" id="ENSPTEP00000007579.1"/>
    </source>
</evidence>
<organism evidence="3 4">
    <name type="scientific">Piliocolobus tephrosceles</name>
    <name type="common">Ugandan red Colobus</name>
    <dbReference type="NCBI Taxonomy" id="591936"/>
    <lineage>
        <taxon>Eukaryota</taxon>
        <taxon>Metazoa</taxon>
        <taxon>Chordata</taxon>
        <taxon>Craniata</taxon>
        <taxon>Vertebrata</taxon>
        <taxon>Euteleostomi</taxon>
        <taxon>Mammalia</taxon>
        <taxon>Eutheria</taxon>
        <taxon>Euarchontoglires</taxon>
        <taxon>Primates</taxon>
        <taxon>Haplorrhini</taxon>
        <taxon>Catarrhini</taxon>
        <taxon>Cercopithecidae</taxon>
        <taxon>Colobinae</taxon>
        <taxon>Piliocolobus</taxon>
    </lineage>
</organism>
<dbReference type="InterPro" id="IPR026212">
    <property type="entry name" value="Cep78"/>
</dbReference>
<dbReference type="GO" id="GO:0044782">
    <property type="term" value="P:cilium organization"/>
    <property type="evidence" value="ECO:0007669"/>
    <property type="project" value="TreeGrafter"/>
</dbReference>
<evidence type="ECO:0000256" key="1">
    <source>
        <dbReference type="SAM" id="Coils"/>
    </source>
</evidence>
<dbReference type="GO" id="GO:0036064">
    <property type="term" value="C:ciliary basal body"/>
    <property type="evidence" value="ECO:0007669"/>
    <property type="project" value="TreeGrafter"/>
</dbReference>
<feature type="compositionally biased region" description="Basic and acidic residues" evidence="2">
    <location>
        <begin position="541"/>
        <end position="555"/>
    </location>
</feature>
<feature type="compositionally biased region" description="Basic and acidic residues" evidence="2">
    <location>
        <begin position="650"/>
        <end position="673"/>
    </location>
</feature>
<evidence type="ECO:0000313" key="4">
    <source>
        <dbReference type="Proteomes" id="UP000694416"/>
    </source>
</evidence>
<keyword evidence="4" id="KW-1185">Reference proteome</keyword>
<feature type="region of interest" description="Disordered" evidence="2">
    <location>
        <begin position="531"/>
        <end position="560"/>
    </location>
</feature>
<dbReference type="Proteomes" id="UP000694416">
    <property type="component" value="Unplaced"/>
</dbReference>
<dbReference type="PANTHER" id="PTHR24110">
    <property type="entry name" value="CENTROSOMAL PROTEIN OF 78 KDA"/>
    <property type="match status" value="1"/>
</dbReference>
<dbReference type="Pfam" id="PF13516">
    <property type="entry name" value="LRR_6"/>
    <property type="match status" value="1"/>
</dbReference>
<reference evidence="3" key="1">
    <citation type="submission" date="2025-08" db="UniProtKB">
        <authorList>
            <consortium name="Ensembl"/>
        </authorList>
    </citation>
    <scope>IDENTIFICATION</scope>
</reference>
<dbReference type="PANTHER" id="PTHR24110:SF3">
    <property type="entry name" value="CENTROSOMAL PROTEIN OF 78 KDA"/>
    <property type="match status" value="1"/>
</dbReference>
<evidence type="ECO:0000256" key="2">
    <source>
        <dbReference type="SAM" id="MobiDB-lite"/>
    </source>
</evidence>
<dbReference type="Gene3D" id="3.80.10.10">
    <property type="entry name" value="Ribonuclease Inhibitor"/>
    <property type="match status" value="1"/>
</dbReference>
<reference evidence="3" key="2">
    <citation type="submission" date="2025-09" db="UniProtKB">
        <authorList>
            <consortium name="Ensembl"/>
        </authorList>
    </citation>
    <scope>IDENTIFICATION</scope>
</reference>
<dbReference type="FunFam" id="3.80.10.10:FF:000070">
    <property type="entry name" value="Centrosomal protein of 78 kDa"/>
    <property type="match status" value="1"/>
</dbReference>
<feature type="coiled-coil region" evidence="1">
    <location>
        <begin position="421"/>
        <end position="465"/>
    </location>
</feature>
<gene>
    <name evidence="3" type="primary">CEP78</name>
</gene>